<evidence type="ECO:0000313" key="1">
    <source>
        <dbReference type="EMBL" id="CAF4860617.1"/>
    </source>
</evidence>
<feature type="non-terminal residue" evidence="1">
    <location>
        <position position="1"/>
    </location>
</feature>
<accession>A0A8S3BX05</accession>
<gene>
    <name evidence="1" type="ORF">SMN809_LOCUS49838</name>
    <name evidence="2" type="ORF">SMN809_LOCUS53427</name>
</gene>
<dbReference type="AlphaFoldDB" id="A0A8S3BX05"/>
<dbReference type="EMBL" id="CAJOBI010163533">
    <property type="protein sequence ID" value="CAF4860617.1"/>
    <property type="molecule type" value="Genomic_DNA"/>
</dbReference>
<dbReference type="EMBL" id="CAJOBI010183768">
    <property type="protein sequence ID" value="CAF4936335.1"/>
    <property type="molecule type" value="Genomic_DNA"/>
</dbReference>
<organism evidence="1 3">
    <name type="scientific">Rotaria magnacalcarata</name>
    <dbReference type="NCBI Taxonomy" id="392030"/>
    <lineage>
        <taxon>Eukaryota</taxon>
        <taxon>Metazoa</taxon>
        <taxon>Spiralia</taxon>
        <taxon>Gnathifera</taxon>
        <taxon>Rotifera</taxon>
        <taxon>Eurotatoria</taxon>
        <taxon>Bdelloidea</taxon>
        <taxon>Philodinida</taxon>
        <taxon>Philodinidae</taxon>
        <taxon>Rotaria</taxon>
    </lineage>
</organism>
<dbReference type="Gene3D" id="1.25.40.10">
    <property type="entry name" value="Tetratricopeptide repeat domain"/>
    <property type="match status" value="1"/>
</dbReference>
<reference evidence="1" key="1">
    <citation type="submission" date="2021-02" db="EMBL/GenBank/DDBJ databases">
        <authorList>
            <person name="Nowell W R."/>
        </authorList>
    </citation>
    <scope>NUCLEOTIDE SEQUENCE</scope>
</reference>
<evidence type="ECO:0000313" key="3">
    <source>
        <dbReference type="Proteomes" id="UP000676336"/>
    </source>
</evidence>
<comment type="caution">
    <text evidence="1">The sequence shown here is derived from an EMBL/GenBank/DDBJ whole genome shotgun (WGS) entry which is preliminary data.</text>
</comment>
<feature type="non-terminal residue" evidence="1">
    <location>
        <position position="80"/>
    </location>
</feature>
<dbReference type="InterPro" id="IPR011990">
    <property type="entry name" value="TPR-like_helical_dom_sf"/>
</dbReference>
<evidence type="ECO:0000313" key="2">
    <source>
        <dbReference type="EMBL" id="CAF4936335.1"/>
    </source>
</evidence>
<sequence>INNSLSSNNRRAKPVTTIADAENPVSASQEIFDQCEKLKQKILSSPNGKIEIWTYRQELLDQYEQLILCDLDYAIEKKIE</sequence>
<protein>
    <submittedName>
        <fullName evidence="1">Uncharacterized protein</fullName>
    </submittedName>
</protein>
<dbReference type="Proteomes" id="UP000676336">
    <property type="component" value="Unassembled WGS sequence"/>
</dbReference>
<name>A0A8S3BX05_9BILA</name>
<proteinExistence type="predicted"/>